<dbReference type="Pfam" id="PF01648">
    <property type="entry name" value="ACPS"/>
    <property type="match status" value="1"/>
</dbReference>
<dbReference type="EMBL" id="JACHCE010000004">
    <property type="protein sequence ID" value="MBB5637247.1"/>
    <property type="molecule type" value="Genomic_DNA"/>
</dbReference>
<dbReference type="AlphaFoldDB" id="A0A7W8ZNX4"/>
<dbReference type="SUPFAM" id="SSF56214">
    <property type="entry name" value="4'-phosphopantetheinyl transferase"/>
    <property type="match status" value="2"/>
</dbReference>
<keyword evidence="1 3" id="KW-0808">Transferase</keyword>
<dbReference type="Proteomes" id="UP000537204">
    <property type="component" value="Unassembled WGS sequence"/>
</dbReference>
<dbReference type="Gene3D" id="3.90.470.20">
    <property type="entry name" value="4'-phosphopantetheinyl transferase domain"/>
    <property type="match status" value="2"/>
</dbReference>
<comment type="caution">
    <text evidence="3">The sequence shown here is derived from an EMBL/GenBank/DDBJ whole genome shotgun (WGS) entry which is preliminary data.</text>
</comment>
<reference evidence="3 4" key="1">
    <citation type="submission" date="2020-08" db="EMBL/GenBank/DDBJ databases">
        <title>Genomic Encyclopedia of Type Strains, Phase IV (KMG-V): Genome sequencing to study the core and pangenomes of soil and plant-associated prokaryotes.</title>
        <authorList>
            <person name="Whitman W."/>
        </authorList>
    </citation>
    <scope>NUCLEOTIDE SEQUENCE [LARGE SCALE GENOMIC DNA]</scope>
    <source>
        <strain evidence="3 4">S3M1</strain>
    </source>
</reference>
<accession>A0A7W8ZNX4</accession>
<dbReference type="RefSeq" id="WP_183883114.1">
    <property type="nucleotide sequence ID" value="NZ_JACHCD010000004.1"/>
</dbReference>
<dbReference type="GO" id="GO:0008897">
    <property type="term" value="F:holo-[acyl-carrier-protein] synthase activity"/>
    <property type="evidence" value="ECO:0007669"/>
    <property type="project" value="InterPro"/>
</dbReference>
<name>A0A7W8ZNX4_9SPHI</name>
<dbReference type="InterPro" id="IPR008278">
    <property type="entry name" value="4-PPantetheinyl_Trfase_dom"/>
</dbReference>
<evidence type="ECO:0000313" key="4">
    <source>
        <dbReference type="Proteomes" id="UP000537204"/>
    </source>
</evidence>
<evidence type="ECO:0000313" key="3">
    <source>
        <dbReference type="EMBL" id="MBB5637247.1"/>
    </source>
</evidence>
<evidence type="ECO:0000256" key="1">
    <source>
        <dbReference type="ARBA" id="ARBA00022679"/>
    </source>
</evidence>
<proteinExistence type="predicted"/>
<sequence length="244" mass="27145">MPDHIAVEKFELQRAGGLFPAAIAVVNEPLAVLIEMRHSFLHADELVSFDKLKMPKVQQSYLLGRYAAKKALGALMNNIKLTDAKISSGIFQQPVLYLAGGGNIQVSIAHTHEMGVAIVFPEGHPMGVDAETVDNQQSETIKEVLTPGELEKLHLVHSDATQSLTLLWTMKEALSKVLKTGLMTPFHLYEIESAEQKDGIVICNFVNFPQYKALSWISANHAWSIVLPRKSMLDMEVIKKLYLR</sequence>
<dbReference type="GO" id="GO:0000287">
    <property type="term" value="F:magnesium ion binding"/>
    <property type="evidence" value="ECO:0007669"/>
    <property type="project" value="InterPro"/>
</dbReference>
<evidence type="ECO:0000259" key="2">
    <source>
        <dbReference type="Pfam" id="PF01648"/>
    </source>
</evidence>
<organism evidence="3 4">
    <name type="scientific">Pedobacter cryoconitis</name>
    <dbReference type="NCBI Taxonomy" id="188932"/>
    <lineage>
        <taxon>Bacteria</taxon>
        <taxon>Pseudomonadati</taxon>
        <taxon>Bacteroidota</taxon>
        <taxon>Sphingobacteriia</taxon>
        <taxon>Sphingobacteriales</taxon>
        <taxon>Sphingobacteriaceae</taxon>
        <taxon>Pedobacter</taxon>
    </lineage>
</organism>
<dbReference type="InterPro" id="IPR037143">
    <property type="entry name" value="4-PPantetheinyl_Trfase_dom_sf"/>
</dbReference>
<feature type="domain" description="4'-phosphopantetheinyl transferase" evidence="2">
    <location>
        <begin position="125"/>
        <end position="208"/>
    </location>
</feature>
<protein>
    <submittedName>
        <fullName evidence="3">Phosphopantetheine--protein transferase-like protein</fullName>
    </submittedName>
</protein>
<gene>
    <name evidence="3" type="ORF">HDE68_003160</name>
</gene>